<evidence type="ECO:0000256" key="1">
    <source>
        <dbReference type="ARBA" id="ARBA00023004"/>
    </source>
</evidence>
<dbReference type="InterPro" id="IPR038157">
    <property type="entry name" value="FeoA_core_dom"/>
</dbReference>
<organism evidence="3 4">
    <name type="scientific">Candidatus Ornithomonoglobus merdipullorum</name>
    <dbReference type="NCBI Taxonomy" id="2840895"/>
    <lineage>
        <taxon>Bacteria</taxon>
        <taxon>Bacillati</taxon>
        <taxon>Bacillota</taxon>
        <taxon>Clostridia</taxon>
        <taxon>Candidatus Ornithomonoglobus</taxon>
    </lineage>
</organism>
<feature type="domain" description="Ferrous iron transporter FeoA-like" evidence="2">
    <location>
        <begin position="1"/>
        <end position="69"/>
    </location>
</feature>
<dbReference type="InterPro" id="IPR008988">
    <property type="entry name" value="Transcriptional_repressor_C"/>
</dbReference>
<comment type="caution">
    <text evidence="3">The sequence shown here is derived from an EMBL/GenBank/DDBJ whole genome shotgun (WGS) entry which is preliminary data.</text>
</comment>
<dbReference type="SUPFAM" id="SSF50037">
    <property type="entry name" value="C-terminal domain of transcriptional repressors"/>
    <property type="match status" value="1"/>
</dbReference>
<dbReference type="InterPro" id="IPR007167">
    <property type="entry name" value="Fe-transptr_FeoA-like"/>
</dbReference>
<evidence type="ECO:0000313" key="3">
    <source>
        <dbReference type="EMBL" id="HIU58088.1"/>
    </source>
</evidence>
<proteinExistence type="predicted"/>
<dbReference type="SMART" id="SM00899">
    <property type="entry name" value="FeoA"/>
    <property type="match status" value="1"/>
</dbReference>
<dbReference type="GO" id="GO:0046914">
    <property type="term" value="F:transition metal ion binding"/>
    <property type="evidence" value="ECO:0007669"/>
    <property type="project" value="InterPro"/>
</dbReference>
<evidence type="ECO:0000259" key="2">
    <source>
        <dbReference type="SMART" id="SM00899"/>
    </source>
</evidence>
<dbReference type="Pfam" id="PF04023">
    <property type="entry name" value="FeoA"/>
    <property type="match status" value="1"/>
</dbReference>
<evidence type="ECO:0000313" key="4">
    <source>
        <dbReference type="Proteomes" id="UP000824109"/>
    </source>
</evidence>
<protein>
    <submittedName>
        <fullName evidence="3">Ferrous iron transport protein A</fullName>
    </submittedName>
</protein>
<name>A0A9D1SFU8_9FIRM</name>
<dbReference type="Gene3D" id="2.30.30.90">
    <property type="match status" value="1"/>
</dbReference>
<keyword evidence="1" id="KW-0408">Iron</keyword>
<reference evidence="3" key="2">
    <citation type="journal article" date="2021" name="PeerJ">
        <title>Extensive microbial diversity within the chicken gut microbiome revealed by metagenomics and culture.</title>
        <authorList>
            <person name="Gilroy R."/>
            <person name="Ravi A."/>
            <person name="Getino M."/>
            <person name="Pursley I."/>
            <person name="Horton D.L."/>
            <person name="Alikhan N.F."/>
            <person name="Baker D."/>
            <person name="Gharbi K."/>
            <person name="Hall N."/>
            <person name="Watson M."/>
            <person name="Adriaenssens E.M."/>
            <person name="Foster-Nyarko E."/>
            <person name="Jarju S."/>
            <person name="Secka A."/>
            <person name="Antonio M."/>
            <person name="Oren A."/>
            <person name="Chaudhuri R.R."/>
            <person name="La Ragione R."/>
            <person name="Hildebrand F."/>
            <person name="Pallen M.J."/>
        </authorList>
    </citation>
    <scope>NUCLEOTIDE SEQUENCE</scope>
    <source>
        <strain evidence="3">USAMLcec3-3695</strain>
    </source>
</reference>
<dbReference type="PANTHER" id="PTHR43151:SF1">
    <property type="entry name" value="SSR2333 PROTEIN"/>
    <property type="match status" value="1"/>
</dbReference>
<dbReference type="EMBL" id="DVNB01000099">
    <property type="protein sequence ID" value="HIU58088.1"/>
    <property type="molecule type" value="Genomic_DNA"/>
</dbReference>
<dbReference type="Proteomes" id="UP000824109">
    <property type="component" value="Unassembled WGS sequence"/>
</dbReference>
<reference evidence="3" key="1">
    <citation type="submission" date="2020-10" db="EMBL/GenBank/DDBJ databases">
        <authorList>
            <person name="Gilroy R."/>
        </authorList>
    </citation>
    <scope>NUCLEOTIDE SEQUENCE</scope>
    <source>
        <strain evidence="3">USAMLcec3-3695</strain>
    </source>
</reference>
<dbReference type="PANTHER" id="PTHR43151">
    <property type="entry name" value="FEOA FAMILY PROTEIN"/>
    <property type="match status" value="1"/>
</dbReference>
<gene>
    <name evidence="3" type="ORF">IAA61_09815</name>
</gene>
<dbReference type="AlphaFoldDB" id="A0A9D1SFU8"/>
<dbReference type="InterPro" id="IPR053184">
    <property type="entry name" value="FeoA-like"/>
</dbReference>
<sequence>MPLAMAEAGKELYIKKIGGREEVRQHLAQLGFVVGGMVKVISVIGGNIIVQVKESRIAVSREMAMKIIV</sequence>
<accession>A0A9D1SFU8</accession>